<gene>
    <name evidence="2" type="ORF">DNJ96_05025</name>
</gene>
<feature type="domain" description="Dienelactone hydrolase" evidence="1">
    <location>
        <begin position="15"/>
        <end position="241"/>
    </location>
</feature>
<dbReference type="AlphaFoldDB" id="A0A4Q9RC80"/>
<comment type="caution">
    <text evidence="2">The sequence shown here is derived from an EMBL/GenBank/DDBJ whole genome shotgun (WGS) entry which is preliminary data.</text>
</comment>
<keyword evidence="3" id="KW-1185">Reference proteome</keyword>
<dbReference type="Pfam" id="PF01738">
    <property type="entry name" value="DLH"/>
    <property type="match status" value="1"/>
</dbReference>
<dbReference type="EMBL" id="QJUP01000004">
    <property type="protein sequence ID" value="TBU98603.1"/>
    <property type="molecule type" value="Genomic_DNA"/>
</dbReference>
<dbReference type="SUPFAM" id="SSF53474">
    <property type="entry name" value="alpha/beta-Hydrolases"/>
    <property type="match status" value="1"/>
</dbReference>
<dbReference type="RefSeq" id="WP_131183705.1">
    <property type="nucleotide sequence ID" value="NZ_QJUO01000006.1"/>
</dbReference>
<proteinExistence type="predicted"/>
<dbReference type="Gene3D" id="3.40.50.1820">
    <property type="entry name" value="alpha/beta hydrolase"/>
    <property type="match status" value="1"/>
</dbReference>
<reference evidence="2 3" key="1">
    <citation type="submission" date="2018-06" db="EMBL/GenBank/DDBJ databases">
        <title>Three novel Pseudomonas species isolated from symptomatic oak.</title>
        <authorList>
            <person name="Bueno-Gonzalez V."/>
            <person name="Brady C."/>
        </authorList>
    </citation>
    <scope>NUCLEOTIDE SEQUENCE [LARGE SCALE GENOMIC DNA]</scope>
    <source>
        <strain evidence="2 3">P17C</strain>
    </source>
</reference>
<evidence type="ECO:0000313" key="3">
    <source>
        <dbReference type="Proteomes" id="UP000292639"/>
    </source>
</evidence>
<dbReference type="InterPro" id="IPR002925">
    <property type="entry name" value="Dienelactn_hydro"/>
</dbReference>
<dbReference type="InterPro" id="IPR029058">
    <property type="entry name" value="AB_hydrolase_fold"/>
</dbReference>
<evidence type="ECO:0000259" key="1">
    <source>
        <dbReference type="Pfam" id="PF01738"/>
    </source>
</evidence>
<organism evidence="2 3">
    <name type="scientific">Stutzerimonas kirkiae</name>
    <dbReference type="NCBI Taxonomy" id="2211392"/>
    <lineage>
        <taxon>Bacteria</taxon>
        <taxon>Pseudomonadati</taxon>
        <taxon>Pseudomonadota</taxon>
        <taxon>Gammaproteobacteria</taxon>
        <taxon>Pseudomonadales</taxon>
        <taxon>Pseudomonadaceae</taxon>
        <taxon>Stutzerimonas</taxon>
    </lineage>
</organism>
<dbReference type="PANTHER" id="PTHR46623">
    <property type="entry name" value="CARBOXYMETHYLENEBUTENOLIDASE-RELATED"/>
    <property type="match status" value="1"/>
</dbReference>
<evidence type="ECO:0000313" key="2">
    <source>
        <dbReference type="EMBL" id="TBU98603.1"/>
    </source>
</evidence>
<sequence>MPIQVVNIPSPDGQIDAWLHTPEGPGPWPGVILHTDIRGVRETFQRKAAALADEGYAVLLPNLYYRVAQVPVADPRLSFQDEEGRKVFGALRASLSAEGLRSDHRALLGWLQAQPQVRTGQVALVGYCMSGAIAVHAAADFPERIAVAASFHGGNLVTDSHDSPHLRAHELKAKLHFGHAKDDPSIPLEAIERLDQALLAAEVTFSSTRHEARHGFAVADSTTYDEAAERQHWRDLLALLRSGLPA</sequence>
<dbReference type="PANTHER" id="PTHR46623:SF10">
    <property type="entry name" value="CARBOXYMETHYLENEBUTENOLIDASE HOMOLOG"/>
    <property type="match status" value="1"/>
</dbReference>
<dbReference type="InterPro" id="IPR051049">
    <property type="entry name" value="Dienelactone_hydrolase-like"/>
</dbReference>
<dbReference type="GO" id="GO:0016787">
    <property type="term" value="F:hydrolase activity"/>
    <property type="evidence" value="ECO:0007669"/>
    <property type="project" value="UniProtKB-KW"/>
</dbReference>
<accession>A0A4Q9RC80</accession>
<name>A0A4Q9RC80_9GAMM</name>
<dbReference type="Proteomes" id="UP000292639">
    <property type="component" value="Unassembled WGS sequence"/>
</dbReference>
<keyword evidence="2" id="KW-0378">Hydrolase</keyword>
<protein>
    <submittedName>
        <fullName evidence="2">Dienelactone hydrolase</fullName>
    </submittedName>
</protein>